<keyword evidence="2" id="KW-1185">Reference proteome</keyword>
<gene>
    <name evidence="1" type="ORF">NX801_24630</name>
</gene>
<accession>A0ABT2CMZ0</accession>
<comment type="caution">
    <text evidence="1">The sequence shown here is derived from an EMBL/GenBank/DDBJ whole genome shotgun (WGS) entry which is preliminary data.</text>
</comment>
<proteinExistence type="predicted"/>
<reference evidence="1" key="1">
    <citation type="submission" date="2022-08" db="EMBL/GenBank/DDBJ databases">
        <authorList>
            <person name="Somphong A."/>
            <person name="Phongsopitanun W."/>
        </authorList>
    </citation>
    <scope>NUCLEOTIDE SEQUENCE</scope>
    <source>
        <strain evidence="1">LP05-1</strain>
    </source>
</reference>
<sequence length="192" mass="21147">MPTWSFHIVINESLTREQAAAFDHWDMFGIGAVGCIFWSGDPELRPIRSDPELLQLPCDIEAPTLLDAVAQVARELPAIPGLRAVGVVHQDMVVLKEAAQRCDRSEESLERLARERRGAGGFPEPVSDPGPEFPPFYSWREIAGFLRSIGDTVPEQVPELVVADLALRLAEAVRETDVPPGSLRALGLRDDD</sequence>
<protein>
    <submittedName>
        <fullName evidence="1">Uncharacterized protein</fullName>
    </submittedName>
</protein>
<dbReference type="EMBL" id="JANUGQ010000026">
    <property type="protein sequence ID" value="MCS0638784.1"/>
    <property type="molecule type" value="Genomic_DNA"/>
</dbReference>
<dbReference type="Proteomes" id="UP001431313">
    <property type="component" value="Unassembled WGS sequence"/>
</dbReference>
<organism evidence="1 2">
    <name type="scientific">Streptomyces pyxinae</name>
    <dbReference type="NCBI Taxonomy" id="2970734"/>
    <lineage>
        <taxon>Bacteria</taxon>
        <taxon>Bacillati</taxon>
        <taxon>Actinomycetota</taxon>
        <taxon>Actinomycetes</taxon>
        <taxon>Kitasatosporales</taxon>
        <taxon>Streptomycetaceae</taxon>
        <taxon>Streptomyces</taxon>
    </lineage>
</organism>
<evidence type="ECO:0000313" key="2">
    <source>
        <dbReference type="Proteomes" id="UP001431313"/>
    </source>
</evidence>
<evidence type="ECO:0000313" key="1">
    <source>
        <dbReference type="EMBL" id="MCS0638784.1"/>
    </source>
</evidence>
<name>A0ABT2CMZ0_9ACTN</name>
<dbReference type="RefSeq" id="WP_258790091.1">
    <property type="nucleotide sequence ID" value="NZ_JANUGQ010000026.1"/>
</dbReference>